<dbReference type="InterPro" id="IPR005654">
    <property type="entry name" value="ATPase_AFG1-like"/>
</dbReference>
<evidence type="ECO:0000256" key="2">
    <source>
        <dbReference type="ARBA" id="ARBA00022840"/>
    </source>
</evidence>
<keyword evidence="3" id="KW-0131">Cell cycle</keyword>
<keyword evidence="3" id="KW-0132">Cell division</keyword>
<dbReference type="PANTHER" id="PTHR12169">
    <property type="entry name" value="ATPASE N2B"/>
    <property type="match status" value="1"/>
</dbReference>
<sequence length="262" mass="29282">QEVQGRLHEARKTQVDDALVPVAAAMSDGLKLLCLDEMLISDIADAMIVGRFFEQLLDSGVVVVTTSNRQPGELYKDGLNRALFLPFINLIETRLSVIELASPHDYRQDRLEGEKVYFHPADASARAAVERLWNDFLQGRAEPLVLSVKGRKIEIPEFASGVARARFPDLCSQPLGPADYLAIADAVRVLILEEIPYFSSENANETRRFVTLIDALYEARVRFIATAANAPERLQVEGSGAFEFERTASRLREMQSAEWCRA</sequence>
<keyword evidence="1" id="KW-0547">Nucleotide-binding</keyword>
<name>A0A6B0Y5G1_9RHOB</name>
<dbReference type="GO" id="GO:0005737">
    <property type="term" value="C:cytoplasm"/>
    <property type="evidence" value="ECO:0007669"/>
    <property type="project" value="TreeGrafter"/>
</dbReference>
<proteinExistence type="predicted"/>
<accession>A0A6B0Y5G1</accession>
<comment type="caution">
    <text evidence="3">The sequence shown here is derived from an EMBL/GenBank/DDBJ whole genome shotgun (WGS) entry which is preliminary data.</text>
</comment>
<feature type="non-terminal residue" evidence="3">
    <location>
        <position position="1"/>
    </location>
</feature>
<dbReference type="GO" id="GO:0016887">
    <property type="term" value="F:ATP hydrolysis activity"/>
    <property type="evidence" value="ECO:0007669"/>
    <property type="project" value="InterPro"/>
</dbReference>
<dbReference type="GO" id="GO:0051301">
    <property type="term" value="P:cell division"/>
    <property type="evidence" value="ECO:0007669"/>
    <property type="project" value="UniProtKB-KW"/>
</dbReference>
<dbReference type="PANTHER" id="PTHR12169:SF6">
    <property type="entry name" value="AFG1-LIKE ATPASE"/>
    <property type="match status" value="1"/>
</dbReference>
<evidence type="ECO:0000256" key="1">
    <source>
        <dbReference type="ARBA" id="ARBA00022741"/>
    </source>
</evidence>
<dbReference type="NCBIfam" id="NF040713">
    <property type="entry name" value="ZapE"/>
    <property type="match status" value="1"/>
</dbReference>
<gene>
    <name evidence="3" type="primary">zapE</name>
    <name evidence="3" type="ORF">F4Y60_12880</name>
</gene>
<dbReference type="Pfam" id="PF03969">
    <property type="entry name" value="AFG1_ATPase"/>
    <property type="match status" value="1"/>
</dbReference>
<dbReference type="AlphaFoldDB" id="A0A6B0Y5G1"/>
<evidence type="ECO:0000313" key="3">
    <source>
        <dbReference type="EMBL" id="MXY34950.1"/>
    </source>
</evidence>
<organism evidence="3">
    <name type="scientific">Boseongicola sp. SB0664_bin_43</name>
    <dbReference type="NCBI Taxonomy" id="2604844"/>
    <lineage>
        <taxon>Bacteria</taxon>
        <taxon>Pseudomonadati</taxon>
        <taxon>Pseudomonadota</taxon>
        <taxon>Alphaproteobacteria</taxon>
        <taxon>Rhodobacterales</taxon>
        <taxon>Paracoccaceae</taxon>
        <taxon>Boseongicola</taxon>
    </lineage>
</organism>
<dbReference type="GO" id="GO:0005524">
    <property type="term" value="F:ATP binding"/>
    <property type="evidence" value="ECO:0007669"/>
    <property type="project" value="UniProtKB-KW"/>
</dbReference>
<keyword evidence="2" id="KW-0067">ATP-binding</keyword>
<protein>
    <submittedName>
        <fullName evidence="3">Cell division protein ZapE</fullName>
    </submittedName>
</protein>
<dbReference type="EMBL" id="VXRY01000530">
    <property type="protein sequence ID" value="MXY34950.1"/>
    <property type="molecule type" value="Genomic_DNA"/>
</dbReference>
<reference evidence="3" key="1">
    <citation type="submission" date="2019-09" db="EMBL/GenBank/DDBJ databases">
        <title>Characterisation of the sponge microbiome using genome-centric metagenomics.</title>
        <authorList>
            <person name="Engelberts J.P."/>
            <person name="Robbins S.J."/>
            <person name="De Goeij J.M."/>
            <person name="Aranda M."/>
            <person name="Bell S.C."/>
            <person name="Webster N.S."/>
        </authorList>
    </citation>
    <scope>NUCLEOTIDE SEQUENCE</scope>
    <source>
        <strain evidence="3">SB0664_bin_43</strain>
    </source>
</reference>